<organism evidence="5 6">
    <name type="scientific">Nocardia puris</name>
    <dbReference type="NCBI Taxonomy" id="208602"/>
    <lineage>
        <taxon>Bacteria</taxon>
        <taxon>Bacillati</taxon>
        <taxon>Actinomycetota</taxon>
        <taxon>Actinomycetes</taxon>
        <taxon>Mycobacteriales</taxon>
        <taxon>Nocardiaceae</taxon>
        <taxon>Nocardia</taxon>
    </lineage>
</organism>
<reference evidence="5 6" key="1">
    <citation type="submission" date="2018-06" db="EMBL/GenBank/DDBJ databases">
        <title>Genomic Encyclopedia of Type Strains, Phase IV (KMG-IV): sequencing the most valuable type-strain genomes for metagenomic binning, comparative biology and taxonomic classification.</title>
        <authorList>
            <person name="Goeker M."/>
        </authorList>
    </citation>
    <scope>NUCLEOTIDE SEQUENCE [LARGE SCALE GENOMIC DNA]</scope>
    <source>
        <strain evidence="5 6">DSM 44599</strain>
    </source>
</reference>
<dbReference type="InterPro" id="IPR035418">
    <property type="entry name" value="AraC-bd_2"/>
</dbReference>
<keyword evidence="2 5" id="KW-0238">DNA-binding</keyword>
<protein>
    <submittedName>
        <fullName evidence="5">AraC-like DNA-binding protein</fullName>
    </submittedName>
</protein>
<comment type="caution">
    <text evidence="5">The sequence shown here is derived from an EMBL/GenBank/DDBJ whole genome shotgun (WGS) entry which is preliminary data.</text>
</comment>
<evidence type="ECO:0000256" key="3">
    <source>
        <dbReference type="ARBA" id="ARBA00023163"/>
    </source>
</evidence>
<keyword evidence="6" id="KW-1185">Reference proteome</keyword>
<dbReference type="GO" id="GO:0043565">
    <property type="term" value="F:sequence-specific DNA binding"/>
    <property type="evidence" value="ECO:0007669"/>
    <property type="project" value="InterPro"/>
</dbReference>
<dbReference type="OrthoDB" id="9799345at2"/>
<dbReference type="PROSITE" id="PS01124">
    <property type="entry name" value="HTH_ARAC_FAMILY_2"/>
    <property type="match status" value="1"/>
</dbReference>
<dbReference type="PANTHER" id="PTHR46796:SF6">
    <property type="entry name" value="ARAC SUBFAMILY"/>
    <property type="match status" value="1"/>
</dbReference>
<evidence type="ECO:0000259" key="4">
    <source>
        <dbReference type="PROSITE" id="PS01124"/>
    </source>
</evidence>
<dbReference type="SUPFAM" id="SSF46689">
    <property type="entry name" value="Homeodomain-like"/>
    <property type="match status" value="1"/>
</dbReference>
<dbReference type="InterPro" id="IPR050204">
    <property type="entry name" value="AraC_XylS_family_regulators"/>
</dbReference>
<evidence type="ECO:0000313" key="5">
    <source>
        <dbReference type="EMBL" id="RBO85186.1"/>
    </source>
</evidence>
<accession>A0A366D5E0</accession>
<feature type="domain" description="HTH araC/xylS-type" evidence="4">
    <location>
        <begin position="197"/>
        <end position="298"/>
    </location>
</feature>
<dbReference type="Proteomes" id="UP000252586">
    <property type="component" value="Unassembled WGS sequence"/>
</dbReference>
<dbReference type="STRING" id="1210090.GCA_001613185_03162"/>
<dbReference type="RefSeq" id="WP_067509325.1">
    <property type="nucleotide sequence ID" value="NZ_CP107943.1"/>
</dbReference>
<dbReference type="InterPro" id="IPR018060">
    <property type="entry name" value="HTH_AraC"/>
</dbReference>
<dbReference type="Pfam" id="PF14525">
    <property type="entry name" value="AraC_binding_2"/>
    <property type="match status" value="1"/>
</dbReference>
<dbReference type="EMBL" id="QNRE01000015">
    <property type="protein sequence ID" value="RBO85186.1"/>
    <property type="molecule type" value="Genomic_DNA"/>
</dbReference>
<proteinExistence type="predicted"/>
<gene>
    <name evidence="5" type="ORF">DFR74_11534</name>
</gene>
<name>A0A366D5E0_9NOCA</name>
<keyword evidence="1" id="KW-0805">Transcription regulation</keyword>
<evidence type="ECO:0000256" key="1">
    <source>
        <dbReference type="ARBA" id="ARBA00023015"/>
    </source>
</evidence>
<sequence>MDIADPFGTELVDCLLRLTTDAPRTTQPRYDKFDDLFMAVDSLGVPFEVDRTWRHIAEDTKESLIFGFLDLGQQRIMQNGREVFLTAGDFALLDTTRPYSIETPMHFATRTFQIPKQALGLDGVDISHLTGTAMRQSHALSAFLIPYLNRLADDTQPLHHKTRLKLAHNVTDILATLIGETLHEMPLEDAARRTLVLRVKTFINAHLDDATLSPVTIAAAHRISVRYLHKIFAAEDTTVSRWILHARLERCRAVLAAHDRREVTITDLCYTWGFASPAHFSRAFHNAYGMPPREWQQLARARRRR</sequence>
<dbReference type="Pfam" id="PF12833">
    <property type="entry name" value="HTH_18"/>
    <property type="match status" value="1"/>
</dbReference>
<dbReference type="PANTHER" id="PTHR46796">
    <property type="entry name" value="HTH-TYPE TRANSCRIPTIONAL ACTIVATOR RHAS-RELATED"/>
    <property type="match status" value="1"/>
</dbReference>
<dbReference type="Gene3D" id="1.10.10.60">
    <property type="entry name" value="Homeodomain-like"/>
    <property type="match status" value="1"/>
</dbReference>
<evidence type="ECO:0000313" key="6">
    <source>
        <dbReference type="Proteomes" id="UP000252586"/>
    </source>
</evidence>
<dbReference type="SMART" id="SM00342">
    <property type="entry name" value="HTH_ARAC"/>
    <property type="match status" value="1"/>
</dbReference>
<dbReference type="GO" id="GO:0003700">
    <property type="term" value="F:DNA-binding transcription factor activity"/>
    <property type="evidence" value="ECO:0007669"/>
    <property type="project" value="InterPro"/>
</dbReference>
<dbReference type="InterPro" id="IPR009057">
    <property type="entry name" value="Homeodomain-like_sf"/>
</dbReference>
<keyword evidence="3" id="KW-0804">Transcription</keyword>
<evidence type="ECO:0000256" key="2">
    <source>
        <dbReference type="ARBA" id="ARBA00023125"/>
    </source>
</evidence>
<dbReference type="AlphaFoldDB" id="A0A366D5E0"/>